<dbReference type="SUPFAM" id="SSF53474">
    <property type="entry name" value="alpha/beta-Hydrolases"/>
    <property type="match status" value="1"/>
</dbReference>
<name>A0A1Y1N6F8_PHOPY</name>
<keyword evidence="1" id="KW-1133">Transmembrane helix</keyword>
<evidence type="ECO:0000256" key="1">
    <source>
        <dbReference type="SAM" id="Phobius"/>
    </source>
</evidence>
<dbReference type="GO" id="GO:0052651">
    <property type="term" value="P:monoacylglycerol catabolic process"/>
    <property type="evidence" value="ECO:0007669"/>
    <property type="project" value="TreeGrafter"/>
</dbReference>
<keyword evidence="1" id="KW-0472">Membrane</keyword>
<protein>
    <recommendedName>
        <fullName evidence="2">AB hydrolase-1 domain-containing protein</fullName>
    </recommendedName>
</protein>
<dbReference type="PANTHER" id="PTHR12277:SF194">
    <property type="entry name" value="FI04476P"/>
    <property type="match status" value="1"/>
</dbReference>
<reference evidence="3" key="1">
    <citation type="journal article" date="2016" name="Sci. Rep.">
        <title>Molecular characterization of firefly nuptial gifts: a multi-omics approach sheds light on postcopulatory sexual selection.</title>
        <authorList>
            <person name="Al-Wathiqui N."/>
            <person name="Fallon T.R."/>
            <person name="South A."/>
            <person name="Weng J.K."/>
            <person name="Lewis S.M."/>
        </authorList>
    </citation>
    <scope>NUCLEOTIDE SEQUENCE</scope>
</reference>
<accession>A0A1Y1N6F8</accession>
<evidence type="ECO:0000313" key="3">
    <source>
        <dbReference type="EMBL" id="JAV93319.1"/>
    </source>
</evidence>
<dbReference type="GO" id="GO:0004622">
    <property type="term" value="F:phosphatidylcholine lysophospholipase activity"/>
    <property type="evidence" value="ECO:0007669"/>
    <property type="project" value="TreeGrafter"/>
</dbReference>
<dbReference type="GO" id="GO:0005789">
    <property type="term" value="C:endoplasmic reticulum membrane"/>
    <property type="evidence" value="ECO:0007669"/>
    <property type="project" value="TreeGrafter"/>
</dbReference>
<dbReference type="GO" id="GO:0047372">
    <property type="term" value="F:monoacylglycerol lipase activity"/>
    <property type="evidence" value="ECO:0007669"/>
    <property type="project" value="TreeGrafter"/>
</dbReference>
<feature type="transmembrane region" description="Helical" evidence="1">
    <location>
        <begin position="15"/>
        <end position="48"/>
    </location>
</feature>
<dbReference type="AlphaFoldDB" id="A0A1Y1N6F8"/>
<evidence type="ECO:0000259" key="2">
    <source>
        <dbReference type="Pfam" id="PF00561"/>
    </source>
</evidence>
<organism evidence="3">
    <name type="scientific">Photinus pyralis</name>
    <name type="common">Common eastern firefly</name>
    <name type="synonym">Lampyris pyralis</name>
    <dbReference type="NCBI Taxonomy" id="7054"/>
    <lineage>
        <taxon>Eukaryota</taxon>
        <taxon>Metazoa</taxon>
        <taxon>Ecdysozoa</taxon>
        <taxon>Arthropoda</taxon>
        <taxon>Hexapoda</taxon>
        <taxon>Insecta</taxon>
        <taxon>Pterygota</taxon>
        <taxon>Neoptera</taxon>
        <taxon>Endopterygota</taxon>
        <taxon>Coleoptera</taxon>
        <taxon>Polyphaga</taxon>
        <taxon>Elateriformia</taxon>
        <taxon>Elateroidea</taxon>
        <taxon>Lampyridae</taxon>
        <taxon>Lampyrinae</taxon>
        <taxon>Photinus</taxon>
    </lineage>
</organism>
<dbReference type="PANTHER" id="PTHR12277">
    <property type="entry name" value="ALPHA/BETA HYDROLASE DOMAIN-CONTAINING PROTEIN"/>
    <property type="match status" value="1"/>
</dbReference>
<dbReference type="InterPro" id="IPR029058">
    <property type="entry name" value="AB_hydrolase_fold"/>
</dbReference>
<sequence>MYKMLVNTLLPSTPYILLTLTLSLHFLNVISLCTLNTLLLVFVLVFLLGPLAYKYSYQFQQSTIFLNFVAYPSQSILKYPSRCGLTAVSHFHLRTDDDVTLGVWYVAPEDESRDWGEGKDHRSLLGDGRDVVIYHHGNAGNRSASHRVELYKILRRQFHVIAFDYRNYGDSSRVTLSERGVVNDSMFVFKWVRERATGNVFIWGHSLGTAISTHMLALAAAENLRPAGLILESPFNNLRDEMKLYPFIMLLQFLPWFSYTVLDAVQENKLLFKTDEHINNVDCPILILHAKDDMIVPFKLGRKLYQSAKEKRMPTQGEIHFHPFDKGEQYGHTNIWRAPHLSDLIKKFVGDCAK</sequence>
<dbReference type="EMBL" id="GEZM01011972">
    <property type="protein sequence ID" value="JAV93319.1"/>
    <property type="molecule type" value="Transcribed_RNA"/>
</dbReference>
<keyword evidence="1" id="KW-0812">Transmembrane</keyword>
<dbReference type="Pfam" id="PF00561">
    <property type="entry name" value="Abhydrolase_1"/>
    <property type="match status" value="1"/>
</dbReference>
<dbReference type="InterPro" id="IPR000073">
    <property type="entry name" value="AB_hydrolase_1"/>
</dbReference>
<proteinExistence type="predicted"/>
<dbReference type="GO" id="GO:0006660">
    <property type="term" value="P:phosphatidylserine catabolic process"/>
    <property type="evidence" value="ECO:0007669"/>
    <property type="project" value="TreeGrafter"/>
</dbReference>
<feature type="domain" description="AB hydrolase-1" evidence="2">
    <location>
        <begin position="131"/>
        <end position="276"/>
    </location>
</feature>
<dbReference type="Gene3D" id="3.40.50.1820">
    <property type="entry name" value="alpha/beta hydrolase"/>
    <property type="match status" value="1"/>
</dbReference>